<dbReference type="Gene3D" id="1.25.40.10">
    <property type="entry name" value="Tetratricopeptide repeat domain"/>
    <property type="match status" value="2"/>
</dbReference>
<evidence type="ECO:0000256" key="3">
    <source>
        <dbReference type="ARBA" id="ARBA00011970"/>
    </source>
</evidence>
<gene>
    <name evidence="10" type="ORF">GA0061101_1572</name>
</gene>
<keyword evidence="5 10" id="KW-0808">Transferase</keyword>
<reference evidence="10 11" key="1">
    <citation type="submission" date="2016-08" db="EMBL/GenBank/DDBJ databases">
        <authorList>
            <person name="Seilhamer J.J."/>
        </authorList>
    </citation>
    <scope>NUCLEOTIDE SEQUENCE [LARGE SCALE GENOMIC DNA]</scope>
    <source>
        <strain evidence="10 11">P1-7</strain>
    </source>
</reference>
<dbReference type="Pfam" id="PF13844">
    <property type="entry name" value="Glyco_transf_41"/>
    <property type="match status" value="2"/>
</dbReference>
<evidence type="ECO:0000256" key="5">
    <source>
        <dbReference type="ARBA" id="ARBA00022679"/>
    </source>
</evidence>
<accession>A0A1C3XKM9</accession>
<protein>
    <recommendedName>
        <fullName evidence="3">protein O-GlcNAc transferase</fullName>
        <ecNumber evidence="3">2.4.1.255</ecNumber>
    </recommendedName>
</protein>
<dbReference type="Pfam" id="PF13181">
    <property type="entry name" value="TPR_8"/>
    <property type="match status" value="1"/>
</dbReference>
<name>A0A1C3XKM9_9HYPH</name>
<evidence type="ECO:0000256" key="1">
    <source>
        <dbReference type="ARBA" id="ARBA00004922"/>
    </source>
</evidence>
<comment type="pathway">
    <text evidence="1">Protein modification; protein glycosylation.</text>
</comment>
<dbReference type="InterPro" id="IPR029489">
    <property type="entry name" value="OGT/SEC/SPY_C"/>
</dbReference>
<proteinExistence type="inferred from homology"/>
<dbReference type="PANTHER" id="PTHR44998:SF1">
    <property type="entry name" value="UDP-N-ACETYLGLUCOSAMINE--PEPTIDE N-ACETYLGLUCOSAMINYLTRANSFERASE 110 KDA SUBUNIT"/>
    <property type="match status" value="1"/>
</dbReference>
<feature type="domain" description="O-GlcNAc transferase C-terminal" evidence="9">
    <location>
        <begin position="248"/>
        <end position="400"/>
    </location>
</feature>
<feature type="repeat" description="TPR" evidence="8">
    <location>
        <begin position="142"/>
        <end position="175"/>
    </location>
</feature>
<dbReference type="Gene3D" id="3.40.50.11380">
    <property type="match status" value="1"/>
</dbReference>
<evidence type="ECO:0000256" key="7">
    <source>
        <dbReference type="ARBA" id="ARBA00022803"/>
    </source>
</evidence>
<dbReference type="EMBL" id="FMAF01000057">
    <property type="protein sequence ID" value="SCB52852.1"/>
    <property type="molecule type" value="Genomic_DNA"/>
</dbReference>
<dbReference type="PROSITE" id="PS50005">
    <property type="entry name" value="TPR"/>
    <property type="match status" value="1"/>
</dbReference>
<organism evidence="10 11">
    <name type="scientific">Rhizobium lusitanum</name>
    <dbReference type="NCBI Taxonomy" id="293958"/>
    <lineage>
        <taxon>Bacteria</taxon>
        <taxon>Pseudomonadati</taxon>
        <taxon>Pseudomonadota</taxon>
        <taxon>Alphaproteobacteria</taxon>
        <taxon>Hyphomicrobiales</taxon>
        <taxon>Rhizobiaceae</taxon>
        <taxon>Rhizobium/Agrobacterium group</taxon>
        <taxon>Rhizobium</taxon>
    </lineage>
</organism>
<feature type="domain" description="O-GlcNAc transferase C-terminal" evidence="9">
    <location>
        <begin position="420"/>
        <end position="598"/>
    </location>
</feature>
<dbReference type="SUPFAM" id="SSF48452">
    <property type="entry name" value="TPR-like"/>
    <property type="match status" value="1"/>
</dbReference>
<evidence type="ECO:0000256" key="8">
    <source>
        <dbReference type="PROSITE-ProRule" id="PRU00339"/>
    </source>
</evidence>
<dbReference type="OrthoDB" id="146908at2"/>
<dbReference type="PANTHER" id="PTHR44998">
    <property type="match status" value="1"/>
</dbReference>
<comment type="similarity">
    <text evidence="2">Belongs to the glycosyltransferase 41 family. O-GlcNAc transferase subfamily.</text>
</comment>
<dbReference type="AlphaFoldDB" id="A0A1C3XKM9"/>
<dbReference type="RefSeq" id="WP_037200495.1">
    <property type="nucleotide sequence ID" value="NZ_FMAF01000057.1"/>
</dbReference>
<evidence type="ECO:0000256" key="2">
    <source>
        <dbReference type="ARBA" id="ARBA00005386"/>
    </source>
</evidence>
<dbReference type="SUPFAM" id="SSF53756">
    <property type="entry name" value="UDP-Glycosyltransferase/glycogen phosphorylase"/>
    <property type="match status" value="1"/>
</dbReference>
<evidence type="ECO:0000256" key="4">
    <source>
        <dbReference type="ARBA" id="ARBA00022676"/>
    </source>
</evidence>
<dbReference type="Gene3D" id="3.40.50.2000">
    <property type="entry name" value="Glycogen Phosphorylase B"/>
    <property type="match status" value="1"/>
</dbReference>
<dbReference type="InterPro" id="IPR011990">
    <property type="entry name" value="TPR-like_helical_dom_sf"/>
</dbReference>
<dbReference type="EC" id="2.4.1.255" evidence="3"/>
<sequence>MLVNNAVAPDVPPPLVELLNRARNQHLSLSELLQLVESLSETGQARLASELYRTWIAFNDTHPLLHVVYFNYSVNLRQLGDVAGAIHALRACLKIDPRFGQAHINLGRALEDCGSTGQAVQQWYSYLDATNEITAERAGHRLMMLQHVGRVLENAGHFEKAETALWQAIELRPDKTESAQHWTSLRQRQCKWPTLVGSDHVSTRQLLDAMSPLTLACHVDDPLFQLAKAYRYNKQLVGQPDLKNFPRKQPRMKTGTEQRLRVGYVSSDLRDHAVGFALSEVLELHDKRSVEVFAYYCGEPRTNDATQERIKIAIDSWRDITGLSDIDAAAQIGADEIDILIDVNGYTKHARTGIFAFRPAPVIVNFCGYPGSMGSPYHQYIIADDQIIPPENEIYFTEKVLRIACDQPVDRKRLIGSRPSRPEAGLPENNFIFACFNGMQKITAACFARWMTILSAVPDSVLWLLGGDDDVNQRLRQIAAQHGVAAERLIFAPKAANPDHLARIGLADLFLDTFPYGAHSTASDALTMGLPVLTFPGRGFAARFCASIVSAAGVGELICHGPDDYVAKAIDLARQSGRLRAIREALQRQRDTSALRDMPGTARRLEQLFWQMQGESERGETPTPDLRNLDLYYEIGAEIVLENVEFQDDRTYRHRYIEKLIQRHDYTPVSPDGRLWAELPLRIRN</sequence>
<keyword evidence="6" id="KW-0677">Repeat</keyword>
<evidence type="ECO:0000313" key="10">
    <source>
        <dbReference type="EMBL" id="SCB52852.1"/>
    </source>
</evidence>
<dbReference type="InterPro" id="IPR019734">
    <property type="entry name" value="TPR_rpt"/>
</dbReference>
<evidence type="ECO:0000313" key="11">
    <source>
        <dbReference type="Proteomes" id="UP000199205"/>
    </source>
</evidence>
<keyword evidence="7 8" id="KW-0802">TPR repeat</keyword>
<dbReference type="Proteomes" id="UP000199205">
    <property type="component" value="Unassembled WGS sequence"/>
</dbReference>
<dbReference type="GO" id="GO:0097363">
    <property type="term" value="F:protein O-acetylglucosaminyltransferase activity"/>
    <property type="evidence" value="ECO:0007669"/>
    <property type="project" value="UniProtKB-EC"/>
</dbReference>
<evidence type="ECO:0000256" key="6">
    <source>
        <dbReference type="ARBA" id="ARBA00022737"/>
    </source>
</evidence>
<evidence type="ECO:0000259" key="9">
    <source>
        <dbReference type="Pfam" id="PF13844"/>
    </source>
</evidence>
<keyword evidence="4" id="KW-0328">Glycosyltransferase</keyword>